<proteinExistence type="predicted"/>
<accession>A0A3A8QX28</accession>
<evidence type="ECO:0000313" key="1">
    <source>
        <dbReference type="EMBL" id="RKH73336.1"/>
    </source>
</evidence>
<dbReference type="Pfam" id="PF11876">
    <property type="entry name" value="TsiV"/>
    <property type="match status" value="1"/>
</dbReference>
<gene>
    <name evidence="1" type="ORF">D7X96_02765</name>
</gene>
<name>A0A3A8QX28_9BACT</name>
<sequence>MCRRYTSSRMEGLPFRTLLFRQQPRRHVSQGIQSGQAGHDPAMARSRFLTMTSPRLQIMRRNRAVTQVNVSICFYLPKPTADVAQAISLSLQRFVDAIGIHALNYYFGEDGEPRELDDAAWATIRTKLHHPVAPSVILFTDAPYPEKIEFEYRGKDIHAAIHRRDPGPVCAVRFIVPLSWMNTHGPDGVRKLALALAAPLPFSSGHAGLAVTGFLGVGSVTSEVVPQLVQHPGVDLMELDLVSCEIGTRLRVPHWMTFIGEPSLSAMGGVDFLRSQLHAPGTTVEALDASRAVVTLGPEPLAGGPDQPLPAYRELARVLEPWAFHATWNPADFPKEDFLPWDRRFLD</sequence>
<dbReference type="EMBL" id="RAWM01000004">
    <property type="protein sequence ID" value="RKH73336.1"/>
    <property type="molecule type" value="Genomic_DNA"/>
</dbReference>
<protein>
    <submittedName>
        <fullName evidence="1">DUF3396 domain-containing protein</fullName>
    </submittedName>
</protein>
<reference evidence="2" key="1">
    <citation type="submission" date="2018-09" db="EMBL/GenBank/DDBJ databases">
        <authorList>
            <person name="Livingstone P.G."/>
            <person name="Whitworth D.E."/>
        </authorList>
    </citation>
    <scope>NUCLEOTIDE SEQUENCE [LARGE SCALE GENOMIC DNA]</scope>
    <source>
        <strain evidence="2">AB047A</strain>
    </source>
</reference>
<keyword evidence="2" id="KW-1185">Reference proteome</keyword>
<dbReference type="InterPro" id="IPR021815">
    <property type="entry name" value="TsiV"/>
</dbReference>
<dbReference type="AlphaFoldDB" id="A0A3A8QX28"/>
<organism evidence="1 2">
    <name type="scientific">Corallococcus interemptor</name>
    <dbReference type="NCBI Taxonomy" id="2316720"/>
    <lineage>
        <taxon>Bacteria</taxon>
        <taxon>Pseudomonadati</taxon>
        <taxon>Myxococcota</taxon>
        <taxon>Myxococcia</taxon>
        <taxon>Myxococcales</taxon>
        <taxon>Cystobacterineae</taxon>
        <taxon>Myxococcaceae</taxon>
        <taxon>Corallococcus</taxon>
    </lineage>
</organism>
<comment type="caution">
    <text evidence="1">The sequence shown here is derived from an EMBL/GenBank/DDBJ whole genome shotgun (WGS) entry which is preliminary data.</text>
</comment>
<dbReference type="Proteomes" id="UP000282656">
    <property type="component" value="Unassembled WGS sequence"/>
</dbReference>
<evidence type="ECO:0000313" key="2">
    <source>
        <dbReference type="Proteomes" id="UP000282656"/>
    </source>
</evidence>